<feature type="domain" description="DUF7380" evidence="1">
    <location>
        <begin position="1"/>
        <end position="63"/>
    </location>
</feature>
<dbReference type="Proteomes" id="UP000001691">
    <property type="component" value="Chromosome"/>
</dbReference>
<gene>
    <name evidence="2" type="ordered locus">TGRD_273</name>
</gene>
<proteinExistence type="predicted"/>
<name>B1GZS5_ENDTX</name>
<accession>B1GZS5</accession>
<keyword evidence="3" id="KW-1185">Reference proteome</keyword>
<dbReference type="InterPro" id="IPR055804">
    <property type="entry name" value="DUF7380"/>
</dbReference>
<organism evidence="2 3">
    <name type="scientific">Endomicrobium trichonymphae</name>
    <dbReference type="NCBI Taxonomy" id="1408204"/>
    <lineage>
        <taxon>Bacteria</taxon>
        <taxon>Pseudomonadati</taxon>
        <taxon>Elusimicrobiota</taxon>
        <taxon>Endomicrobiia</taxon>
        <taxon>Endomicrobiales</taxon>
        <taxon>Endomicrobiaceae</taxon>
        <taxon>Candidatus Endomicrobiellum</taxon>
    </lineage>
</organism>
<evidence type="ECO:0000313" key="2">
    <source>
        <dbReference type="EMBL" id="BAG13757.1"/>
    </source>
</evidence>
<sequence length="225" mass="26109">MIPEDISKEQAEELFRNLNKIESPYVKSRIADILWHIKKLDKNNIEAAKIAIESYYKSVKYFVNNCKISEFFLKFAIGQLERLAIIILFLKDIPKRDHIYNKLLEYLDNIANIEFISAAFGIFLRLKLSKEETKVVIEKLENLIKLLGDKIDGFSLRKLYSTGAEIAKKSGELDKMRSFKIIEADSFVEEADKINIRGWIIKSGFLKKAILLYQSIPSKKIELKN</sequence>
<reference evidence="3" key="1">
    <citation type="journal article" date="2008" name="Proc. Natl. Acad. Sci. U.S.A.">
        <title>Complete genome of the uncultured termite group 1 bacteria in a single host protist cell.</title>
        <authorList>
            <person name="Hongoh Y."/>
            <person name="Sharma V.K."/>
            <person name="Prakash T."/>
            <person name="Noda S."/>
            <person name="Taylor T.D."/>
            <person name="Kudo T."/>
            <person name="Sakaki Y."/>
            <person name="Toyoda A."/>
            <person name="Hattori M."/>
            <person name="Ohkuma M."/>
        </authorList>
    </citation>
    <scope>NUCLEOTIDE SEQUENCE [LARGE SCALE GENOMIC DNA]</scope>
    <source>
        <strain evidence="3">Rs-D17 genomovar Ri2008</strain>
    </source>
</reference>
<dbReference type="EMBL" id="AP009510">
    <property type="protein sequence ID" value="BAG13757.1"/>
    <property type="molecule type" value="Genomic_DNA"/>
</dbReference>
<protein>
    <recommendedName>
        <fullName evidence="1">DUF7380 domain-containing protein</fullName>
    </recommendedName>
</protein>
<dbReference type="AlphaFoldDB" id="B1GZS5"/>
<dbReference type="HOGENOM" id="CLU_1229470_0_0_0"/>
<evidence type="ECO:0000259" key="1">
    <source>
        <dbReference type="Pfam" id="PF24098"/>
    </source>
</evidence>
<dbReference type="KEGG" id="rsd:TGRD_273"/>
<evidence type="ECO:0000313" key="3">
    <source>
        <dbReference type="Proteomes" id="UP000001691"/>
    </source>
</evidence>
<dbReference type="Pfam" id="PF24098">
    <property type="entry name" value="DUF7380"/>
    <property type="match status" value="1"/>
</dbReference>